<dbReference type="PROSITE" id="PS51257">
    <property type="entry name" value="PROKAR_LIPOPROTEIN"/>
    <property type="match status" value="1"/>
</dbReference>
<evidence type="ECO:0000313" key="2">
    <source>
        <dbReference type="EMBL" id="CAB3367105.1"/>
    </source>
</evidence>
<protein>
    <recommendedName>
        <fullName evidence="4">Lipoprotein</fullName>
    </recommendedName>
</protein>
<keyword evidence="3" id="KW-1185">Reference proteome</keyword>
<feature type="signal peptide" evidence="1">
    <location>
        <begin position="1"/>
        <end position="24"/>
    </location>
</feature>
<feature type="chain" id="PRO_5035811334" description="Lipoprotein" evidence="1">
    <location>
        <begin position="25"/>
        <end position="86"/>
    </location>
</feature>
<name>A0A8S1CFJ3_9INSE</name>
<evidence type="ECO:0008006" key="4">
    <source>
        <dbReference type="Google" id="ProtNLM"/>
    </source>
</evidence>
<organism evidence="2 3">
    <name type="scientific">Cloeon dipterum</name>
    <dbReference type="NCBI Taxonomy" id="197152"/>
    <lineage>
        <taxon>Eukaryota</taxon>
        <taxon>Metazoa</taxon>
        <taxon>Ecdysozoa</taxon>
        <taxon>Arthropoda</taxon>
        <taxon>Hexapoda</taxon>
        <taxon>Insecta</taxon>
        <taxon>Pterygota</taxon>
        <taxon>Palaeoptera</taxon>
        <taxon>Ephemeroptera</taxon>
        <taxon>Pisciforma</taxon>
        <taxon>Baetidae</taxon>
        <taxon>Cloeon</taxon>
    </lineage>
</organism>
<evidence type="ECO:0000313" key="3">
    <source>
        <dbReference type="Proteomes" id="UP000494165"/>
    </source>
</evidence>
<proteinExistence type="predicted"/>
<evidence type="ECO:0000256" key="1">
    <source>
        <dbReference type="SAM" id="SignalP"/>
    </source>
</evidence>
<keyword evidence="1" id="KW-0732">Signal</keyword>
<dbReference type="EMBL" id="CADEPI010000028">
    <property type="protein sequence ID" value="CAB3367105.1"/>
    <property type="molecule type" value="Genomic_DNA"/>
</dbReference>
<reference evidence="2 3" key="1">
    <citation type="submission" date="2020-04" db="EMBL/GenBank/DDBJ databases">
        <authorList>
            <person name="Alioto T."/>
            <person name="Alioto T."/>
            <person name="Gomez Garrido J."/>
        </authorList>
    </citation>
    <scope>NUCLEOTIDE SEQUENCE [LARGE SCALE GENOMIC DNA]</scope>
</reference>
<gene>
    <name evidence="2" type="ORF">CLODIP_2_CD07505</name>
</gene>
<dbReference type="Proteomes" id="UP000494165">
    <property type="component" value="Unassembled WGS sequence"/>
</dbReference>
<sequence length="86" mass="9614">MHSKTLIVLIASATLLMLGTSCWAAPQQPLQGEDITLSQSDGDVLAEYSDLRGTVQEERALLDGRPNCKKYFMDIKRQKRVCIQFA</sequence>
<comment type="caution">
    <text evidence="2">The sequence shown here is derived from an EMBL/GenBank/DDBJ whole genome shotgun (WGS) entry which is preliminary data.</text>
</comment>
<dbReference type="AlphaFoldDB" id="A0A8S1CFJ3"/>
<accession>A0A8S1CFJ3</accession>
<dbReference type="OrthoDB" id="9046662at2759"/>